<dbReference type="STRING" id="1838280.A6M21_02315"/>
<dbReference type="InterPro" id="IPR052911">
    <property type="entry name" value="Corrinoid_activation_enz"/>
</dbReference>
<dbReference type="InterPro" id="IPR036010">
    <property type="entry name" value="2Fe-2S_ferredoxin-like_sf"/>
</dbReference>
<feature type="domain" description="2Fe-2S ferredoxin-type" evidence="1">
    <location>
        <begin position="4"/>
        <end position="79"/>
    </location>
</feature>
<dbReference type="PANTHER" id="PTHR42895:SF1">
    <property type="entry name" value="IRON-SULFUR CLUSTER PROTEIN"/>
    <property type="match status" value="1"/>
</dbReference>
<dbReference type="Gene3D" id="3.10.20.30">
    <property type="match status" value="1"/>
</dbReference>
<dbReference type="SUPFAM" id="SSF54292">
    <property type="entry name" value="2Fe-2S ferredoxin-like"/>
    <property type="match status" value="1"/>
</dbReference>
<dbReference type="PANTHER" id="PTHR42895">
    <property type="entry name" value="IRON-SULFUR CLUSTER-BINDING PROTEIN-RELATED"/>
    <property type="match status" value="1"/>
</dbReference>
<reference evidence="2 3" key="1">
    <citation type="submission" date="2016-04" db="EMBL/GenBank/DDBJ databases">
        <authorList>
            <person name="Evans L.H."/>
            <person name="Alamgir A."/>
            <person name="Owens N."/>
            <person name="Weber N.D."/>
            <person name="Virtaneva K."/>
            <person name="Barbian K."/>
            <person name="Babar A."/>
            <person name="Rosenke K."/>
        </authorList>
    </citation>
    <scope>NUCLEOTIDE SEQUENCE [LARGE SCALE GENOMIC DNA]</scope>
    <source>
        <strain evidence="2 3">LMa1</strain>
    </source>
</reference>
<dbReference type="Proteomes" id="UP000078532">
    <property type="component" value="Unassembled WGS sequence"/>
</dbReference>
<dbReference type="PROSITE" id="PS51085">
    <property type="entry name" value="2FE2S_FER_2"/>
    <property type="match status" value="1"/>
</dbReference>
<dbReference type="RefSeq" id="WP_066665995.1">
    <property type="nucleotide sequence ID" value="NZ_LYVF01000009.1"/>
</dbReference>
<protein>
    <recommendedName>
        <fullName evidence="1">2Fe-2S ferredoxin-type domain-containing protein</fullName>
    </recommendedName>
</protein>
<dbReference type="InterPro" id="IPR040506">
    <property type="entry name" value="RACo_linker"/>
</dbReference>
<dbReference type="InterPro" id="IPR012675">
    <property type="entry name" value="Beta-grasp_dom_sf"/>
</dbReference>
<dbReference type="Pfam" id="PF00111">
    <property type="entry name" value="Fer2"/>
    <property type="match status" value="1"/>
</dbReference>
<dbReference type="Pfam" id="PF14574">
    <property type="entry name" value="RACo_C_ter"/>
    <property type="match status" value="1"/>
</dbReference>
<organism evidence="2 3">
    <name type="scientific">Desulfotomaculum copahuensis</name>
    <dbReference type="NCBI Taxonomy" id="1838280"/>
    <lineage>
        <taxon>Bacteria</taxon>
        <taxon>Bacillati</taxon>
        <taxon>Bacillota</taxon>
        <taxon>Clostridia</taxon>
        <taxon>Eubacteriales</taxon>
        <taxon>Desulfotomaculaceae</taxon>
        <taxon>Desulfotomaculum</taxon>
    </lineage>
</organism>
<proteinExistence type="predicted"/>
<sequence>MSKNKVTFLPGRVEVHVDSGVTIMEAAIEAGVELEGPCGGQGTCGKCRVRLPENGSERWVLACRTAVTSDLVVEIPRSEVSLYRKSELSRTEINVIPEPGVRKILCQTRPPSLENQVADAERLLAALGDDNLVLQLAALRVLPTAIRAKNGLVTAVLAGDRVLAVEAGDTSRRLFGLAVDIGTNGEIVLAVQGRLMTCSTAAGPAFEGAQIRHGMRAAAGAIEGMTVDHDVHLKVIGDVPARGICGSGLMDAVAGLVRAGVIESGGRMISRDEAGHLPGALQRRLESEAGGNCFVLASWEETGAEPVLLTQKDVRELQLAKAAIRAGIEILLDQAGLTAGDIDRVLLAGAFGSYINKHSALSLGLLPPVSPERIYPVGNAAGAGARLALLSAEIRQKAAALARRVEHVELSARPGFQDRFIDALSF</sequence>
<dbReference type="InterPro" id="IPR001041">
    <property type="entry name" value="2Fe-2S_ferredoxin-type"/>
</dbReference>
<dbReference type="InterPro" id="IPR027980">
    <property type="entry name" value="RACo_C"/>
</dbReference>
<evidence type="ECO:0000259" key="1">
    <source>
        <dbReference type="PROSITE" id="PS51085"/>
    </source>
</evidence>
<dbReference type="Pfam" id="PF17650">
    <property type="entry name" value="RACo_linker"/>
    <property type="match status" value="1"/>
</dbReference>
<comment type="caution">
    <text evidence="2">The sequence shown here is derived from an EMBL/GenBank/DDBJ whole genome shotgun (WGS) entry which is preliminary data.</text>
</comment>
<keyword evidence="3" id="KW-1185">Reference proteome</keyword>
<gene>
    <name evidence="2" type="ORF">A6M21_02315</name>
</gene>
<dbReference type="CDD" id="cd00207">
    <property type="entry name" value="fer2"/>
    <property type="match status" value="1"/>
</dbReference>
<dbReference type="EMBL" id="LYVF01000009">
    <property type="protein sequence ID" value="OAT86678.1"/>
    <property type="molecule type" value="Genomic_DNA"/>
</dbReference>
<dbReference type="GO" id="GO:0051536">
    <property type="term" value="F:iron-sulfur cluster binding"/>
    <property type="evidence" value="ECO:0007669"/>
    <property type="project" value="InterPro"/>
</dbReference>
<dbReference type="Gene3D" id="3.10.20.880">
    <property type="match status" value="1"/>
</dbReference>
<evidence type="ECO:0000313" key="2">
    <source>
        <dbReference type="EMBL" id="OAT86678.1"/>
    </source>
</evidence>
<dbReference type="AlphaFoldDB" id="A0A1B7LJD1"/>
<accession>A0A1B7LJD1</accession>
<name>A0A1B7LJD1_9FIRM</name>
<evidence type="ECO:0000313" key="3">
    <source>
        <dbReference type="Proteomes" id="UP000078532"/>
    </source>
</evidence>